<dbReference type="NCBIfam" id="NF003950">
    <property type="entry name" value="PRK05450.1-3"/>
    <property type="match status" value="1"/>
</dbReference>
<name>A0A1I5PED4_9BACT</name>
<dbReference type="InterPro" id="IPR003329">
    <property type="entry name" value="Cytidylyl_trans"/>
</dbReference>
<keyword evidence="7" id="KW-1185">Reference proteome</keyword>
<dbReference type="Pfam" id="PF02348">
    <property type="entry name" value="CTP_transf_3"/>
    <property type="match status" value="1"/>
</dbReference>
<dbReference type="NCBIfam" id="TIGR00466">
    <property type="entry name" value="kdsB"/>
    <property type="match status" value="1"/>
</dbReference>
<evidence type="ECO:0000256" key="4">
    <source>
        <dbReference type="ARBA" id="ARBA00022985"/>
    </source>
</evidence>
<reference evidence="6 7" key="1">
    <citation type="submission" date="2016-10" db="EMBL/GenBank/DDBJ databases">
        <authorList>
            <person name="de Groot N.N."/>
        </authorList>
    </citation>
    <scope>NUCLEOTIDE SEQUENCE [LARGE SCALE GENOMIC DNA]</scope>
    <source>
        <strain evidence="7">E92,LMG 26720,CCM 7988</strain>
    </source>
</reference>
<evidence type="ECO:0000256" key="1">
    <source>
        <dbReference type="ARBA" id="ARBA00004370"/>
    </source>
</evidence>
<dbReference type="NCBIfam" id="NF003952">
    <property type="entry name" value="PRK05450.1-5"/>
    <property type="match status" value="1"/>
</dbReference>
<evidence type="ECO:0000256" key="2">
    <source>
        <dbReference type="ARBA" id="ARBA00022679"/>
    </source>
</evidence>
<dbReference type="InterPro" id="IPR029044">
    <property type="entry name" value="Nucleotide-diphossugar_trans"/>
</dbReference>
<evidence type="ECO:0000313" key="6">
    <source>
        <dbReference type="EMBL" id="SFP32395.1"/>
    </source>
</evidence>
<protein>
    <recommendedName>
        <fullName evidence="5">3-deoxy-manno-octulosonate cytidylyltransferase</fullName>
        <ecNumber evidence="5">2.7.7.38</ecNumber>
    </recommendedName>
    <alternativeName>
        <fullName evidence="5">CMP-2-keto-3-deoxyoctulosonic acid synthase</fullName>
        <shortName evidence="5">CKS</shortName>
        <shortName evidence="5">CMP-KDO synthase</shortName>
    </alternativeName>
</protein>
<organism evidence="6 7">
    <name type="scientific">Pseudarcicella hirudinis</name>
    <dbReference type="NCBI Taxonomy" id="1079859"/>
    <lineage>
        <taxon>Bacteria</taxon>
        <taxon>Pseudomonadati</taxon>
        <taxon>Bacteroidota</taxon>
        <taxon>Cytophagia</taxon>
        <taxon>Cytophagales</taxon>
        <taxon>Flectobacillaceae</taxon>
        <taxon>Pseudarcicella</taxon>
    </lineage>
</organism>
<evidence type="ECO:0000313" key="7">
    <source>
        <dbReference type="Proteomes" id="UP000199306"/>
    </source>
</evidence>
<dbReference type="SUPFAM" id="SSF53448">
    <property type="entry name" value="Nucleotide-diphospho-sugar transferases"/>
    <property type="match status" value="1"/>
</dbReference>
<gene>
    <name evidence="5" type="primary">kdsB</name>
    <name evidence="6" type="ORF">SAMN04515674_102434</name>
</gene>
<dbReference type="NCBIfam" id="NF009905">
    <property type="entry name" value="PRK13368.1"/>
    <property type="match status" value="1"/>
</dbReference>
<keyword evidence="4 5" id="KW-0448">Lipopolysaccharide biosynthesis</keyword>
<dbReference type="GO" id="GO:0005829">
    <property type="term" value="C:cytosol"/>
    <property type="evidence" value="ECO:0007669"/>
    <property type="project" value="TreeGrafter"/>
</dbReference>
<dbReference type="CDD" id="cd02517">
    <property type="entry name" value="CMP-KDO-Synthetase"/>
    <property type="match status" value="1"/>
</dbReference>
<dbReference type="GO" id="GO:0033468">
    <property type="term" value="P:CMP-keto-3-deoxy-D-manno-octulosonic acid biosynthetic process"/>
    <property type="evidence" value="ECO:0007669"/>
    <property type="project" value="UniProtKB-UniRule"/>
</dbReference>
<comment type="subcellular location">
    <subcellularLocation>
        <location evidence="5">Cytoplasm</location>
    </subcellularLocation>
    <subcellularLocation>
        <location evidence="1">Membrane</location>
    </subcellularLocation>
</comment>
<comment type="function">
    <text evidence="5">Activates KDO (a required 8-carbon sugar) for incorporation into bacterial lipopolysaccharide in Gram-negative bacteria.</text>
</comment>
<dbReference type="FunFam" id="3.90.550.10:FF:000011">
    <property type="entry name" value="3-deoxy-manno-octulosonate cytidylyltransferase"/>
    <property type="match status" value="1"/>
</dbReference>
<comment type="catalytic activity">
    <reaction evidence="5">
        <text>3-deoxy-alpha-D-manno-oct-2-ulosonate + CTP = CMP-3-deoxy-beta-D-manno-octulosonate + diphosphate</text>
        <dbReference type="Rhea" id="RHEA:23448"/>
        <dbReference type="ChEBI" id="CHEBI:33019"/>
        <dbReference type="ChEBI" id="CHEBI:37563"/>
        <dbReference type="ChEBI" id="CHEBI:85986"/>
        <dbReference type="ChEBI" id="CHEBI:85987"/>
        <dbReference type="EC" id="2.7.7.38"/>
    </reaction>
</comment>
<keyword evidence="5" id="KW-0963">Cytoplasm</keyword>
<dbReference type="STRING" id="1079859.SAMN04515674_102434"/>
<dbReference type="EMBL" id="FOXH01000002">
    <property type="protein sequence ID" value="SFP32395.1"/>
    <property type="molecule type" value="Genomic_DNA"/>
</dbReference>
<dbReference type="GO" id="GO:0009103">
    <property type="term" value="P:lipopolysaccharide biosynthetic process"/>
    <property type="evidence" value="ECO:0007669"/>
    <property type="project" value="UniProtKB-UniRule"/>
</dbReference>
<comment type="similarity">
    <text evidence="5">Belongs to the KdsB family.</text>
</comment>
<dbReference type="EC" id="2.7.7.38" evidence="5"/>
<sequence>MKSKTENREIYNREISILGIIPARYASTRFPAKALADIAGKSMIQRTYEQAMKARSLSAVIVATDDERIFEHVQSFGGEVVMTSAEHQSGTDRCFEAYLKCGKKFDYVINIQGDEPFIQPEQIDILSACLGEVTGLATLIKKIDDLETLFNPNTPKVVFDNQYNAIYFTRQTVPYLRGSEKEEWLSKQDYFKHIGIYAYRSDVLAKITSLPQAELEKAESLEQLRWLENGFKIKVAITEYDSFGIDLPEDLESALRKFGEFL</sequence>
<dbReference type="InterPro" id="IPR004528">
    <property type="entry name" value="KdsB"/>
</dbReference>
<keyword evidence="3 5" id="KW-0548">Nucleotidyltransferase</keyword>
<accession>A0A1I5PED4</accession>
<proteinExistence type="inferred from homology"/>
<dbReference type="AlphaFoldDB" id="A0A1I5PED4"/>
<dbReference type="GO" id="GO:0016020">
    <property type="term" value="C:membrane"/>
    <property type="evidence" value="ECO:0007669"/>
    <property type="project" value="UniProtKB-SubCell"/>
</dbReference>
<keyword evidence="2 5" id="KW-0808">Transferase</keyword>
<dbReference type="PANTHER" id="PTHR42866">
    <property type="entry name" value="3-DEOXY-MANNO-OCTULOSONATE CYTIDYLYLTRANSFERASE"/>
    <property type="match status" value="1"/>
</dbReference>
<dbReference type="PANTHER" id="PTHR42866:SF2">
    <property type="entry name" value="3-DEOXY-MANNO-OCTULOSONATE CYTIDYLYLTRANSFERASE, MITOCHONDRIAL"/>
    <property type="match status" value="1"/>
</dbReference>
<dbReference type="Proteomes" id="UP000199306">
    <property type="component" value="Unassembled WGS sequence"/>
</dbReference>
<dbReference type="GO" id="GO:0008690">
    <property type="term" value="F:3-deoxy-manno-octulosonate cytidylyltransferase activity"/>
    <property type="evidence" value="ECO:0007669"/>
    <property type="project" value="UniProtKB-UniRule"/>
</dbReference>
<comment type="pathway">
    <text evidence="5">Nucleotide-sugar biosynthesis; CMP-3-deoxy-D-manno-octulosonate biosynthesis; CMP-3-deoxy-D-manno-octulosonate from 3-deoxy-D-manno-octulosonate and CTP: step 1/1.</text>
</comment>
<dbReference type="UniPathway" id="UPA00358">
    <property type="reaction ID" value="UER00476"/>
</dbReference>
<evidence type="ECO:0000256" key="5">
    <source>
        <dbReference type="HAMAP-Rule" id="MF_00057"/>
    </source>
</evidence>
<dbReference type="HAMAP" id="MF_00057">
    <property type="entry name" value="KdsB"/>
    <property type="match status" value="1"/>
</dbReference>
<dbReference type="Gene3D" id="3.90.550.10">
    <property type="entry name" value="Spore Coat Polysaccharide Biosynthesis Protein SpsA, Chain A"/>
    <property type="match status" value="1"/>
</dbReference>
<evidence type="ECO:0000256" key="3">
    <source>
        <dbReference type="ARBA" id="ARBA00022695"/>
    </source>
</evidence>